<organism evidence="1 2">
    <name type="scientific">Candidatus Muproteobacteria bacterium RIFCSPHIGHO2_01_FULL_65_16</name>
    <dbReference type="NCBI Taxonomy" id="1817764"/>
    <lineage>
        <taxon>Bacteria</taxon>
        <taxon>Pseudomonadati</taxon>
        <taxon>Pseudomonadota</taxon>
        <taxon>Candidatus Muproteobacteria</taxon>
    </lineage>
</organism>
<gene>
    <name evidence="1" type="ORF">A2637_04505</name>
</gene>
<dbReference type="STRING" id="1817764.A2637_04505"/>
<sequence length="186" mass="20337">MALRLKTRFRTKGPKTIEDRASVVAFNLWKIAQEATLRMEKEGFRFASDVQIAAVMTELIAFLVQVADRIVHGQLSEPDRGRFIGALGRRLADTMQSNLSDTLGRDDHAGRFIAALNARGADYAECEYGARGPGYAFLRVLGEKVHAAMAGGDNKWAVEHVMEIAAPEAVRLAKKLVGEVLGVKVA</sequence>
<dbReference type="EMBL" id="MFSY01000115">
    <property type="protein sequence ID" value="OGI44655.1"/>
    <property type="molecule type" value="Genomic_DNA"/>
</dbReference>
<comment type="caution">
    <text evidence="1">The sequence shown here is derived from an EMBL/GenBank/DDBJ whole genome shotgun (WGS) entry which is preliminary data.</text>
</comment>
<reference evidence="1 2" key="1">
    <citation type="journal article" date="2016" name="Nat. Commun.">
        <title>Thousands of microbial genomes shed light on interconnected biogeochemical processes in an aquifer system.</title>
        <authorList>
            <person name="Anantharaman K."/>
            <person name="Brown C.T."/>
            <person name="Hug L.A."/>
            <person name="Sharon I."/>
            <person name="Castelle C.J."/>
            <person name="Probst A.J."/>
            <person name="Thomas B.C."/>
            <person name="Singh A."/>
            <person name="Wilkins M.J."/>
            <person name="Karaoz U."/>
            <person name="Brodie E.L."/>
            <person name="Williams K.H."/>
            <person name="Hubbard S.S."/>
            <person name="Banfield J.F."/>
        </authorList>
    </citation>
    <scope>NUCLEOTIDE SEQUENCE [LARGE SCALE GENOMIC DNA]</scope>
</reference>
<dbReference type="AlphaFoldDB" id="A0A1F6THV2"/>
<dbReference type="Proteomes" id="UP000179360">
    <property type="component" value="Unassembled WGS sequence"/>
</dbReference>
<accession>A0A1F6THV2</accession>
<evidence type="ECO:0000313" key="1">
    <source>
        <dbReference type="EMBL" id="OGI44655.1"/>
    </source>
</evidence>
<proteinExistence type="predicted"/>
<evidence type="ECO:0000313" key="2">
    <source>
        <dbReference type="Proteomes" id="UP000179360"/>
    </source>
</evidence>
<name>A0A1F6THV2_9PROT</name>
<protein>
    <submittedName>
        <fullName evidence="1">Uncharacterized protein</fullName>
    </submittedName>
</protein>